<keyword evidence="16" id="KW-1185">Reference proteome</keyword>
<dbReference type="GO" id="GO:0032574">
    <property type="term" value="F:5'-3' RNA helicase activity"/>
    <property type="evidence" value="ECO:0007669"/>
    <property type="project" value="InterPro"/>
</dbReference>
<evidence type="ECO:0000256" key="9">
    <source>
        <dbReference type="ARBA" id="ARBA00022884"/>
    </source>
</evidence>
<dbReference type="Proteomes" id="UP001163846">
    <property type="component" value="Unassembled WGS sequence"/>
</dbReference>
<proteinExistence type="inferred from homology"/>
<feature type="compositionally biased region" description="Polar residues" evidence="13">
    <location>
        <begin position="79"/>
        <end position="88"/>
    </location>
</feature>
<accession>A0AA38NZY3</accession>
<keyword evidence="12" id="KW-0863">Zinc-finger</keyword>
<dbReference type="InterPro" id="IPR027417">
    <property type="entry name" value="P-loop_NTPase"/>
</dbReference>
<dbReference type="GO" id="GO:0003723">
    <property type="term" value="F:RNA binding"/>
    <property type="evidence" value="ECO:0007669"/>
    <property type="project" value="UniProtKB-KW"/>
</dbReference>
<feature type="region of interest" description="Disordered" evidence="13">
    <location>
        <begin position="985"/>
        <end position="1010"/>
    </location>
</feature>
<keyword evidence="12" id="KW-0862">Zinc</keyword>
<evidence type="ECO:0000259" key="14">
    <source>
        <dbReference type="PROSITE" id="PS50103"/>
    </source>
</evidence>
<comment type="caution">
    <text evidence="15">The sequence shown here is derived from an EMBL/GenBank/DDBJ whole genome shotgun (WGS) entry which is preliminary data.</text>
</comment>
<evidence type="ECO:0000256" key="12">
    <source>
        <dbReference type="PROSITE-ProRule" id="PRU00723"/>
    </source>
</evidence>
<evidence type="ECO:0000256" key="1">
    <source>
        <dbReference type="ARBA" id="ARBA00004331"/>
    </source>
</evidence>
<dbReference type="GO" id="GO:0005524">
    <property type="term" value="F:ATP binding"/>
    <property type="evidence" value="ECO:0007669"/>
    <property type="project" value="UniProtKB-KW"/>
</dbReference>
<sequence length="1010" mass="114240">MRPDTLNPKYCYDFLSTQGCLRGSACKLRHDILKCSCGMVLRRRDHHSHVRGKRHTHLHRQARKSRSVLPVVEDPELSPLNSNRQTESSEPEALAVVRCSRCQKRALHSQMAEHLKTHDVQERLESVYAIAENNKHGITIDGLDGVDFGIVGEEQKPVVQLKILRESEPGPQAQTPHVIRLSKCRLQSSSRKDQYGDKFSAELVGSRFITPGHPRFLNVTFQPSYAGRYEDRLELVFRNQTTRSRFVIQRRLVAIVGDKDDHDQIQPSAPYTRRNKRVLLNLDGPIRRGQRPPTWTKTKWVTVLPKFDVPSQIRDVLYKQVASKRKDILALVKEMLPSQFNLTTYGSYFQLLLFLEEEQEKQNLDAYAMEGATLKPNYPRYELEVKGLAEGRPSVLVGDFILVRPTHSTDRTWFQGRVHQVYETHVSLRFDDTFSTYRGTSFDVRFVFNRLPLRRMHMAVMNNNNPPRLLFPGPEHTRNLRKVSDELINQITPFNRAVGSDPEQLEAVAAIVNMPPGSPPFVVFGPPGTGKTVTLVEAMHQLLDKDPSTRLLVCAPNNSAADIIATQLMSLGPSVLLRLNSLSRKLSDMTSKELRKFSLINDNEVFAMPTLEALSKFRVVVSTCITAGVPASLGIKRGFYSHIFVDEAGQATEPTVMVPLKELVGPETNVVLAGDNKQLGPIVHSGLASHFGLRTSYLARIMDREIYDLDGRSNFGGRGITITKLVKNFRSHPAILAFSNEHFYNHELQYCGNPVLTRSLENSEELPKKKFPLIFHGIVGKDQREESSPSFFNIEEASMVKKYCLSLISDRKNGIRAEHIAVITPYHAQRIKILNLLHRQHTTREIKVGSVEEFQGQEKRIVIISTVRSSTDFIGADIHRMLGFVASPHRFNVAITRAQALLIVIGNPMTLSLDPLWRSFLSYIHSHGGWRGKTISFDNSEDGNGEEYVQGIRQRATGEAEEAIAKLKALIVRKNEEIEDGFQFELDEDDSDEDEPGFGIGEGFVIREED</sequence>
<dbReference type="GO" id="GO:0031047">
    <property type="term" value="P:regulatory ncRNA-mediated gene silencing"/>
    <property type="evidence" value="ECO:0007669"/>
    <property type="project" value="UniProtKB-KW"/>
</dbReference>
<evidence type="ECO:0000313" key="15">
    <source>
        <dbReference type="EMBL" id="KAJ3833737.1"/>
    </source>
</evidence>
<comment type="similarity">
    <text evidence="2">Belongs to the DNA2/NAM7 helicase family. SDE3 subfamily.</text>
</comment>
<dbReference type="SUPFAM" id="SSF52540">
    <property type="entry name" value="P-loop containing nucleoside triphosphate hydrolases"/>
    <property type="match status" value="1"/>
</dbReference>
<evidence type="ECO:0000256" key="7">
    <source>
        <dbReference type="ARBA" id="ARBA00022806"/>
    </source>
</evidence>
<dbReference type="InterPro" id="IPR049080">
    <property type="entry name" value="MOV-10-like_beta-barrel"/>
</dbReference>
<dbReference type="InterPro" id="IPR026122">
    <property type="entry name" value="MOV-10/SDE3_DEXXQ/H-box"/>
</dbReference>
<keyword evidence="6" id="KW-0378">Hydrolase</keyword>
<keyword evidence="8" id="KW-0067">ATP-binding</keyword>
<keyword evidence="5" id="KW-0547">Nucleotide-binding</keyword>
<dbReference type="InterPro" id="IPR041677">
    <property type="entry name" value="DNA2/NAM7_AAA_11"/>
</dbReference>
<feature type="compositionally biased region" description="Acidic residues" evidence="13">
    <location>
        <begin position="985"/>
        <end position="996"/>
    </location>
</feature>
<gene>
    <name evidence="15" type="ORF">F5878DRAFT_728645</name>
</gene>
<dbReference type="GO" id="GO:0036464">
    <property type="term" value="C:cytoplasmic ribonucleoprotein granule"/>
    <property type="evidence" value="ECO:0007669"/>
    <property type="project" value="UniProtKB-SubCell"/>
</dbReference>
<evidence type="ECO:0000256" key="6">
    <source>
        <dbReference type="ARBA" id="ARBA00022801"/>
    </source>
</evidence>
<evidence type="ECO:0000256" key="2">
    <source>
        <dbReference type="ARBA" id="ARBA00005601"/>
    </source>
</evidence>
<dbReference type="FunFam" id="3.40.50.300:FF:000608">
    <property type="entry name" value="Mov10 RISC complex RNA helicase"/>
    <property type="match status" value="1"/>
</dbReference>
<dbReference type="AlphaFoldDB" id="A0AA38NZY3"/>
<dbReference type="Pfam" id="PF13087">
    <property type="entry name" value="AAA_12"/>
    <property type="match status" value="1"/>
</dbReference>
<keyword evidence="7 15" id="KW-0347">Helicase</keyword>
<keyword evidence="10" id="KW-0943">RNA-mediated gene silencing</keyword>
<evidence type="ECO:0000256" key="8">
    <source>
        <dbReference type="ARBA" id="ARBA00022840"/>
    </source>
</evidence>
<dbReference type="Pfam" id="PF13086">
    <property type="entry name" value="AAA_11"/>
    <property type="match status" value="2"/>
</dbReference>
<feature type="domain" description="C3H1-type" evidence="14">
    <location>
        <begin position="5"/>
        <end position="33"/>
    </location>
</feature>
<evidence type="ECO:0000256" key="3">
    <source>
        <dbReference type="ARBA" id="ARBA00012552"/>
    </source>
</evidence>
<dbReference type="GO" id="GO:0016787">
    <property type="term" value="F:hydrolase activity"/>
    <property type="evidence" value="ECO:0007669"/>
    <property type="project" value="UniProtKB-KW"/>
</dbReference>
<dbReference type="InterPro" id="IPR049079">
    <property type="entry name" value="Mov-10_helical"/>
</dbReference>
<organism evidence="15 16">
    <name type="scientific">Lentinula raphanica</name>
    <dbReference type="NCBI Taxonomy" id="153919"/>
    <lineage>
        <taxon>Eukaryota</taxon>
        <taxon>Fungi</taxon>
        <taxon>Dikarya</taxon>
        <taxon>Basidiomycota</taxon>
        <taxon>Agaricomycotina</taxon>
        <taxon>Agaricomycetes</taxon>
        <taxon>Agaricomycetidae</taxon>
        <taxon>Agaricales</taxon>
        <taxon>Marasmiineae</taxon>
        <taxon>Omphalotaceae</taxon>
        <taxon>Lentinula</taxon>
    </lineage>
</organism>
<evidence type="ECO:0000256" key="13">
    <source>
        <dbReference type="SAM" id="MobiDB-lite"/>
    </source>
</evidence>
<feature type="zinc finger region" description="C3H1-type" evidence="12">
    <location>
        <begin position="5"/>
        <end position="33"/>
    </location>
</feature>
<dbReference type="InterPro" id="IPR000571">
    <property type="entry name" value="Znf_CCCH"/>
</dbReference>
<name>A0AA38NZY3_9AGAR</name>
<evidence type="ECO:0000256" key="5">
    <source>
        <dbReference type="ARBA" id="ARBA00022741"/>
    </source>
</evidence>
<keyword evidence="12" id="KW-0479">Metal-binding</keyword>
<comment type="catalytic activity">
    <reaction evidence="11">
        <text>ATP + H2O = ADP + phosphate + H(+)</text>
        <dbReference type="Rhea" id="RHEA:13065"/>
        <dbReference type="ChEBI" id="CHEBI:15377"/>
        <dbReference type="ChEBI" id="CHEBI:15378"/>
        <dbReference type="ChEBI" id="CHEBI:30616"/>
        <dbReference type="ChEBI" id="CHEBI:43474"/>
        <dbReference type="ChEBI" id="CHEBI:456216"/>
        <dbReference type="EC" id="3.6.4.13"/>
    </reaction>
</comment>
<keyword evidence="4" id="KW-0963">Cytoplasm</keyword>
<comment type="subcellular location">
    <subcellularLocation>
        <location evidence="1">Cytoplasm</location>
        <location evidence="1">Cytoplasmic ribonucleoprotein granule</location>
    </subcellularLocation>
</comment>
<evidence type="ECO:0000256" key="10">
    <source>
        <dbReference type="ARBA" id="ARBA00023158"/>
    </source>
</evidence>
<keyword evidence="9" id="KW-0694">RNA-binding</keyword>
<evidence type="ECO:0000313" key="16">
    <source>
        <dbReference type="Proteomes" id="UP001163846"/>
    </source>
</evidence>
<evidence type="ECO:0000256" key="11">
    <source>
        <dbReference type="ARBA" id="ARBA00047984"/>
    </source>
</evidence>
<dbReference type="Pfam" id="PF21634">
    <property type="entry name" value="MOV-10_beta-barrel"/>
    <property type="match status" value="1"/>
</dbReference>
<dbReference type="PROSITE" id="PS50103">
    <property type="entry name" value="ZF_C3H1"/>
    <property type="match status" value="1"/>
</dbReference>
<dbReference type="InterPro" id="IPR041679">
    <property type="entry name" value="DNA2/NAM7-like_C"/>
</dbReference>
<protein>
    <recommendedName>
        <fullName evidence="3">RNA helicase</fullName>
        <ecNumber evidence="3">3.6.4.13</ecNumber>
    </recommendedName>
</protein>
<dbReference type="CDD" id="cd18808">
    <property type="entry name" value="SF1_C_Upf1"/>
    <property type="match status" value="1"/>
</dbReference>
<dbReference type="CDD" id="cd18038">
    <property type="entry name" value="DEXXQc_Helz-like"/>
    <property type="match status" value="1"/>
</dbReference>
<dbReference type="Pfam" id="PF21635">
    <property type="entry name" value="Mov-10_helical"/>
    <property type="match status" value="1"/>
</dbReference>
<dbReference type="PANTHER" id="PTHR45418">
    <property type="entry name" value="CANCER/TESTIS ANTIGEN 55"/>
    <property type="match status" value="1"/>
</dbReference>
<dbReference type="Gene3D" id="3.40.50.300">
    <property type="entry name" value="P-loop containing nucleotide triphosphate hydrolases"/>
    <property type="match status" value="2"/>
</dbReference>
<feature type="region of interest" description="Disordered" evidence="13">
    <location>
        <begin position="46"/>
        <end position="90"/>
    </location>
</feature>
<dbReference type="InterPro" id="IPR047187">
    <property type="entry name" value="SF1_C_Upf1"/>
</dbReference>
<dbReference type="EC" id="3.6.4.13" evidence="3"/>
<feature type="compositionally biased region" description="Basic residues" evidence="13">
    <location>
        <begin position="46"/>
        <end position="66"/>
    </location>
</feature>
<dbReference type="PANTHER" id="PTHR45418:SF1">
    <property type="entry name" value="CANCER_TESTIS ANTIGEN 55"/>
    <property type="match status" value="1"/>
</dbReference>
<evidence type="ECO:0000256" key="4">
    <source>
        <dbReference type="ARBA" id="ARBA00022490"/>
    </source>
</evidence>
<dbReference type="GO" id="GO:0008270">
    <property type="term" value="F:zinc ion binding"/>
    <property type="evidence" value="ECO:0007669"/>
    <property type="project" value="UniProtKB-KW"/>
</dbReference>
<dbReference type="EMBL" id="MU806642">
    <property type="protein sequence ID" value="KAJ3833737.1"/>
    <property type="molecule type" value="Genomic_DNA"/>
</dbReference>
<reference evidence="15" key="1">
    <citation type="submission" date="2022-08" db="EMBL/GenBank/DDBJ databases">
        <authorList>
            <consortium name="DOE Joint Genome Institute"/>
            <person name="Min B."/>
            <person name="Riley R."/>
            <person name="Sierra-Patev S."/>
            <person name="Naranjo-Ortiz M."/>
            <person name="Looney B."/>
            <person name="Konkel Z."/>
            <person name="Slot J.C."/>
            <person name="Sakamoto Y."/>
            <person name="Steenwyk J.L."/>
            <person name="Rokas A."/>
            <person name="Carro J."/>
            <person name="Camarero S."/>
            <person name="Ferreira P."/>
            <person name="Molpeceres G."/>
            <person name="Ruiz-Duenas F.J."/>
            <person name="Serrano A."/>
            <person name="Henrissat B."/>
            <person name="Drula E."/>
            <person name="Hughes K.W."/>
            <person name="Mata J.L."/>
            <person name="Ishikawa N.K."/>
            <person name="Vargas-Isla R."/>
            <person name="Ushijima S."/>
            <person name="Smith C.A."/>
            <person name="Ahrendt S."/>
            <person name="Andreopoulos W."/>
            <person name="He G."/>
            <person name="Labutti K."/>
            <person name="Lipzen A."/>
            <person name="Ng V."/>
            <person name="Sandor L."/>
            <person name="Barry K."/>
            <person name="Martinez A.T."/>
            <person name="Xiao Y."/>
            <person name="Gibbons J.G."/>
            <person name="Terashima K."/>
            <person name="Hibbett D.S."/>
            <person name="Grigoriev I.V."/>
        </authorList>
    </citation>
    <scope>NUCLEOTIDE SEQUENCE</scope>
    <source>
        <strain evidence="15">TFB9207</strain>
    </source>
</reference>